<keyword evidence="1" id="KW-1133">Transmembrane helix</keyword>
<name>A0A3B1C167_9ZZZZ</name>
<dbReference type="AlphaFoldDB" id="A0A3B1C167"/>
<reference evidence="2" key="1">
    <citation type="submission" date="2018-06" db="EMBL/GenBank/DDBJ databases">
        <authorList>
            <person name="Zhirakovskaya E."/>
        </authorList>
    </citation>
    <scope>NUCLEOTIDE SEQUENCE</scope>
</reference>
<feature type="transmembrane region" description="Helical" evidence="1">
    <location>
        <begin position="12"/>
        <end position="36"/>
    </location>
</feature>
<keyword evidence="1" id="KW-0812">Transmembrane</keyword>
<protein>
    <submittedName>
        <fullName evidence="2">Uncharacterized protein</fullName>
    </submittedName>
</protein>
<dbReference type="EMBL" id="UOFZ01000038">
    <property type="protein sequence ID" value="VAX12435.1"/>
    <property type="molecule type" value="Genomic_DNA"/>
</dbReference>
<accession>A0A3B1C167</accession>
<evidence type="ECO:0000256" key="1">
    <source>
        <dbReference type="SAM" id="Phobius"/>
    </source>
</evidence>
<sequence>MDPRVKPEGDAWFLVQLIFSILSMGTSHSGGGVSFASRGVPIKL</sequence>
<keyword evidence="1" id="KW-0472">Membrane</keyword>
<gene>
    <name evidence="2" type="ORF">MNBD_GAMMA24-1650</name>
</gene>
<proteinExistence type="predicted"/>
<evidence type="ECO:0000313" key="2">
    <source>
        <dbReference type="EMBL" id="VAX12435.1"/>
    </source>
</evidence>
<organism evidence="2">
    <name type="scientific">hydrothermal vent metagenome</name>
    <dbReference type="NCBI Taxonomy" id="652676"/>
    <lineage>
        <taxon>unclassified sequences</taxon>
        <taxon>metagenomes</taxon>
        <taxon>ecological metagenomes</taxon>
    </lineage>
</organism>